<name>A0ABP0GJK1_CLALP</name>
<reference evidence="2 3" key="1">
    <citation type="submission" date="2024-02" db="EMBL/GenBank/DDBJ databases">
        <authorList>
            <person name="Daric V."/>
            <person name="Darras S."/>
        </authorList>
    </citation>
    <scope>NUCLEOTIDE SEQUENCE [LARGE SCALE GENOMIC DNA]</scope>
</reference>
<sequence>MYKPNVQVDSSDVVENIAHKENESEDEMDVGCWREISDQLRDYCYQVLTLKFQHLDADFSTSETCITGDKFKRHCTKPLFWREQLNGKK</sequence>
<evidence type="ECO:0000313" key="2">
    <source>
        <dbReference type="EMBL" id="CAK8690390.1"/>
    </source>
</evidence>
<gene>
    <name evidence="2" type="ORF">CVLEPA_LOCUS23016</name>
</gene>
<evidence type="ECO:0000313" key="3">
    <source>
        <dbReference type="Proteomes" id="UP001642483"/>
    </source>
</evidence>
<organism evidence="2 3">
    <name type="scientific">Clavelina lepadiformis</name>
    <name type="common">Light-bulb sea squirt</name>
    <name type="synonym">Ascidia lepadiformis</name>
    <dbReference type="NCBI Taxonomy" id="159417"/>
    <lineage>
        <taxon>Eukaryota</taxon>
        <taxon>Metazoa</taxon>
        <taxon>Chordata</taxon>
        <taxon>Tunicata</taxon>
        <taxon>Ascidiacea</taxon>
        <taxon>Aplousobranchia</taxon>
        <taxon>Clavelinidae</taxon>
        <taxon>Clavelina</taxon>
    </lineage>
</organism>
<accession>A0ABP0GJK1</accession>
<dbReference type="Proteomes" id="UP001642483">
    <property type="component" value="Unassembled WGS sequence"/>
</dbReference>
<feature type="region of interest" description="Disordered" evidence="1">
    <location>
        <begin position="1"/>
        <end position="22"/>
    </location>
</feature>
<protein>
    <submittedName>
        <fullName evidence="2">Uncharacterized protein</fullName>
    </submittedName>
</protein>
<evidence type="ECO:0000256" key="1">
    <source>
        <dbReference type="SAM" id="MobiDB-lite"/>
    </source>
</evidence>
<keyword evidence="3" id="KW-1185">Reference proteome</keyword>
<proteinExistence type="predicted"/>
<comment type="caution">
    <text evidence="2">The sequence shown here is derived from an EMBL/GenBank/DDBJ whole genome shotgun (WGS) entry which is preliminary data.</text>
</comment>
<dbReference type="EMBL" id="CAWYQH010000119">
    <property type="protein sequence ID" value="CAK8690390.1"/>
    <property type="molecule type" value="Genomic_DNA"/>
</dbReference>